<evidence type="ECO:0000313" key="3">
    <source>
        <dbReference type="Proteomes" id="UP000800235"/>
    </source>
</evidence>
<dbReference type="AlphaFoldDB" id="A0A9P4NK02"/>
<dbReference type="EMBL" id="MU007077">
    <property type="protein sequence ID" value="KAF2423775.1"/>
    <property type="molecule type" value="Genomic_DNA"/>
</dbReference>
<evidence type="ECO:0000313" key="2">
    <source>
        <dbReference type="EMBL" id="KAF2423775.1"/>
    </source>
</evidence>
<feature type="chain" id="PRO_5040144719" evidence="1">
    <location>
        <begin position="18"/>
        <end position="135"/>
    </location>
</feature>
<evidence type="ECO:0000256" key="1">
    <source>
        <dbReference type="SAM" id="SignalP"/>
    </source>
</evidence>
<name>A0A9P4NK02_9PEZI</name>
<gene>
    <name evidence="2" type="ORF">EJ08DRAFT_700892</name>
</gene>
<dbReference type="Proteomes" id="UP000800235">
    <property type="component" value="Unassembled WGS sequence"/>
</dbReference>
<reference evidence="2" key="1">
    <citation type="journal article" date="2020" name="Stud. Mycol.">
        <title>101 Dothideomycetes genomes: a test case for predicting lifestyles and emergence of pathogens.</title>
        <authorList>
            <person name="Haridas S."/>
            <person name="Albert R."/>
            <person name="Binder M."/>
            <person name="Bloem J."/>
            <person name="Labutti K."/>
            <person name="Salamov A."/>
            <person name="Andreopoulos B."/>
            <person name="Baker S."/>
            <person name="Barry K."/>
            <person name="Bills G."/>
            <person name="Bluhm B."/>
            <person name="Cannon C."/>
            <person name="Castanera R."/>
            <person name="Culley D."/>
            <person name="Daum C."/>
            <person name="Ezra D."/>
            <person name="Gonzalez J."/>
            <person name="Henrissat B."/>
            <person name="Kuo A."/>
            <person name="Liang C."/>
            <person name="Lipzen A."/>
            <person name="Lutzoni F."/>
            <person name="Magnuson J."/>
            <person name="Mondo S."/>
            <person name="Nolan M."/>
            <person name="Ohm R."/>
            <person name="Pangilinan J."/>
            <person name="Park H.-J."/>
            <person name="Ramirez L."/>
            <person name="Alfaro M."/>
            <person name="Sun H."/>
            <person name="Tritt A."/>
            <person name="Yoshinaga Y."/>
            <person name="Zwiers L.-H."/>
            <person name="Turgeon B."/>
            <person name="Goodwin S."/>
            <person name="Spatafora J."/>
            <person name="Crous P."/>
            <person name="Grigoriev I."/>
        </authorList>
    </citation>
    <scope>NUCLEOTIDE SEQUENCE</scope>
    <source>
        <strain evidence="2">CBS 130266</strain>
    </source>
</reference>
<proteinExistence type="predicted"/>
<feature type="signal peptide" evidence="1">
    <location>
        <begin position="1"/>
        <end position="17"/>
    </location>
</feature>
<accession>A0A9P4NK02</accession>
<organism evidence="2 3">
    <name type="scientific">Tothia fuscella</name>
    <dbReference type="NCBI Taxonomy" id="1048955"/>
    <lineage>
        <taxon>Eukaryota</taxon>
        <taxon>Fungi</taxon>
        <taxon>Dikarya</taxon>
        <taxon>Ascomycota</taxon>
        <taxon>Pezizomycotina</taxon>
        <taxon>Dothideomycetes</taxon>
        <taxon>Pleosporomycetidae</taxon>
        <taxon>Venturiales</taxon>
        <taxon>Cylindrosympodiaceae</taxon>
        <taxon>Tothia</taxon>
    </lineage>
</organism>
<sequence length="135" mass="14582">MHFLALTALLTLVTASAIPIPHTNGLTVHPSIDSNPPNTQSPAATFSLDICRGYRFLDCGRITIDSDICYDVQTNSADGLSSLKFYGGNINYCLIFKGNACTGGQATVTFDEPDFRGILYDNGGWDNNVHSMKCV</sequence>
<comment type="caution">
    <text evidence="2">The sequence shown here is derived from an EMBL/GenBank/DDBJ whole genome shotgun (WGS) entry which is preliminary data.</text>
</comment>
<keyword evidence="1" id="KW-0732">Signal</keyword>
<keyword evidence="3" id="KW-1185">Reference proteome</keyword>
<protein>
    <submittedName>
        <fullName evidence="2">Uncharacterized protein</fullName>
    </submittedName>
</protein>